<comment type="similarity">
    <text evidence="1">Belongs to the bacterial sugar transferase family.</text>
</comment>
<evidence type="ECO:0000256" key="1">
    <source>
        <dbReference type="ARBA" id="ARBA00006464"/>
    </source>
</evidence>
<dbReference type="InterPro" id="IPR003362">
    <property type="entry name" value="Bact_transf"/>
</dbReference>
<reference evidence="5" key="1">
    <citation type="submission" date="2020-05" db="EMBL/GenBank/DDBJ databases">
        <title>Frigoriglobus tundricola gen. nov., sp. nov., a psychrotolerant cellulolytic planctomycete of the family Gemmataceae with two divergent copies of 16S rRNA gene.</title>
        <authorList>
            <person name="Kulichevskaya I.S."/>
            <person name="Ivanova A.A."/>
            <person name="Naumoff D.G."/>
            <person name="Beletsky A.V."/>
            <person name="Rijpstra W.I.C."/>
            <person name="Sinninghe Damste J.S."/>
            <person name="Mardanov A.V."/>
            <person name="Ravin N.V."/>
            <person name="Dedysh S.N."/>
        </authorList>
    </citation>
    <scope>NUCLEOTIDE SEQUENCE [LARGE SCALE GENOMIC DNA]</scope>
    <source>
        <strain evidence="5">PL17</strain>
    </source>
</reference>
<name>A0A6M5YXD2_9BACT</name>
<dbReference type="Pfam" id="PF02397">
    <property type="entry name" value="Bac_transf"/>
    <property type="match status" value="1"/>
</dbReference>
<dbReference type="PANTHER" id="PTHR30576">
    <property type="entry name" value="COLANIC BIOSYNTHESIS UDP-GLUCOSE LIPID CARRIER TRANSFERASE"/>
    <property type="match status" value="1"/>
</dbReference>
<dbReference type="Proteomes" id="UP000503447">
    <property type="component" value="Chromosome"/>
</dbReference>
<dbReference type="PANTHER" id="PTHR30576:SF0">
    <property type="entry name" value="UNDECAPRENYL-PHOSPHATE N-ACETYLGALACTOSAMINYL 1-PHOSPHATE TRANSFERASE-RELATED"/>
    <property type="match status" value="1"/>
</dbReference>
<keyword evidence="2" id="KW-0472">Membrane</keyword>
<protein>
    <recommendedName>
        <fullName evidence="3">Bacterial sugar transferase domain-containing protein</fullName>
    </recommendedName>
</protein>
<dbReference type="KEGG" id="ftj:FTUN_5626"/>
<accession>A0A6M5YXD2</accession>
<organism evidence="4 5">
    <name type="scientific">Frigoriglobus tundricola</name>
    <dbReference type="NCBI Taxonomy" id="2774151"/>
    <lineage>
        <taxon>Bacteria</taxon>
        <taxon>Pseudomonadati</taxon>
        <taxon>Planctomycetota</taxon>
        <taxon>Planctomycetia</taxon>
        <taxon>Gemmatales</taxon>
        <taxon>Gemmataceae</taxon>
        <taxon>Frigoriglobus</taxon>
    </lineage>
</organism>
<gene>
    <name evidence="4" type="ORF">FTUN_5626</name>
</gene>
<keyword evidence="2" id="KW-0812">Transmembrane</keyword>
<evidence type="ECO:0000313" key="4">
    <source>
        <dbReference type="EMBL" id="QJW98046.1"/>
    </source>
</evidence>
<dbReference type="RefSeq" id="WP_171473304.1">
    <property type="nucleotide sequence ID" value="NZ_CP053452.2"/>
</dbReference>
<evidence type="ECO:0000259" key="3">
    <source>
        <dbReference type="Pfam" id="PF02397"/>
    </source>
</evidence>
<dbReference type="AlphaFoldDB" id="A0A6M5YXD2"/>
<dbReference type="GO" id="GO:0016780">
    <property type="term" value="F:phosphotransferase activity, for other substituted phosphate groups"/>
    <property type="evidence" value="ECO:0007669"/>
    <property type="project" value="TreeGrafter"/>
</dbReference>
<feature type="transmembrane region" description="Helical" evidence="2">
    <location>
        <begin position="32"/>
        <end position="53"/>
    </location>
</feature>
<evidence type="ECO:0000313" key="5">
    <source>
        <dbReference type="Proteomes" id="UP000503447"/>
    </source>
</evidence>
<feature type="domain" description="Bacterial sugar transferase" evidence="3">
    <location>
        <begin position="27"/>
        <end position="209"/>
    </location>
</feature>
<dbReference type="EMBL" id="CP053452">
    <property type="protein sequence ID" value="QJW98046.1"/>
    <property type="molecule type" value="Genomic_DNA"/>
</dbReference>
<sequence length="268" mass="29092">MVAHPRPLAGLDDATRCPGPVRPDRLKRAIDVGTGLGLLIGALPVVLAIWALVRATSPGPGFYSQVRVGRGGRPFWIYKIRTMTVNCEAGSGAKWATKGDTRVTPVGRVLRKLHLDELPQLWNVLRGDMSLVGPRPERPEFVVPLSAEVAGYPERHRVRPGVTGLAQIQLPADTDLASVRRKVVLDRHYVEFGTLWLDLRIALGTLVYLLGFSYARVRRLLALPNPLGAPRAEAARRHGAHEVLGLGACHEPPQLEAEGGPAARGAVR</sequence>
<keyword evidence="5" id="KW-1185">Reference proteome</keyword>
<keyword evidence="2" id="KW-1133">Transmembrane helix</keyword>
<evidence type="ECO:0000256" key="2">
    <source>
        <dbReference type="SAM" id="Phobius"/>
    </source>
</evidence>
<proteinExistence type="inferred from homology"/>